<gene>
    <name evidence="2" type="ORF">OBE_01969</name>
</gene>
<proteinExistence type="predicted"/>
<dbReference type="EMBL" id="AJWZ01001271">
    <property type="protein sequence ID" value="EKC74271.1"/>
    <property type="molecule type" value="Genomic_DNA"/>
</dbReference>
<protein>
    <recommendedName>
        <fullName evidence="1">CCDC81-like prokaryotic HU domain-containing protein</fullName>
    </recommendedName>
</protein>
<dbReference type="Pfam" id="PF18174">
    <property type="entry name" value="HU-CCDC81_bac_1"/>
    <property type="match status" value="1"/>
</dbReference>
<accession>K1URZ6</accession>
<organism evidence="2">
    <name type="scientific">human gut metagenome</name>
    <dbReference type="NCBI Taxonomy" id="408170"/>
    <lineage>
        <taxon>unclassified sequences</taxon>
        <taxon>metagenomes</taxon>
        <taxon>organismal metagenomes</taxon>
    </lineage>
</organism>
<dbReference type="InterPro" id="IPR040495">
    <property type="entry name" value="HU-CCDC81_bac_1"/>
</dbReference>
<reference evidence="2" key="1">
    <citation type="journal article" date="2013" name="Environ. Microbiol.">
        <title>Microbiota from the distal guts of lean and obese adolescents exhibit partial functional redundancy besides clear differences in community structure.</title>
        <authorList>
            <person name="Ferrer M."/>
            <person name="Ruiz A."/>
            <person name="Lanza F."/>
            <person name="Haange S.B."/>
            <person name="Oberbach A."/>
            <person name="Till H."/>
            <person name="Bargiela R."/>
            <person name="Campoy C."/>
            <person name="Segura M.T."/>
            <person name="Richter M."/>
            <person name="von Bergen M."/>
            <person name="Seifert J."/>
            <person name="Suarez A."/>
        </authorList>
    </citation>
    <scope>NUCLEOTIDE SEQUENCE</scope>
</reference>
<dbReference type="AlphaFoldDB" id="K1URZ6"/>
<feature type="non-terminal residue" evidence="2">
    <location>
        <position position="54"/>
    </location>
</feature>
<sequence length="54" mass="6137">MVISEKITTFANVNRLERHIEILLLSNDCVIVPGFGGFMAHHVDARYDGRDSMF</sequence>
<name>K1URZ6_9ZZZZ</name>
<comment type="caution">
    <text evidence="2">The sequence shown here is derived from an EMBL/GenBank/DDBJ whole genome shotgun (WGS) entry which is preliminary data.</text>
</comment>
<evidence type="ECO:0000313" key="2">
    <source>
        <dbReference type="EMBL" id="EKC74271.1"/>
    </source>
</evidence>
<feature type="domain" description="CCDC81-like prokaryotic HU" evidence="1">
    <location>
        <begin position="13"/>
        <end position="54"/>
    </location>
</feature>
<evidence type="ECO:0000259" key="1">
    <source>
        <dbReference type="Pfam" id="PF18174"/>
    </source>
</evidence>